<dbReference type="PANTHER" id="PTHR10815">
    <property type="entry name" value="METHYLATED-DNA--PROTEIN-CYSTEINE METHYLTRANSFERASE"/>
    <property type="match status" value="1"/>
</dbReference>
<evidence type="ECO:0000256" key="8">
    <source>
        <dbReference type="ARBA" id="ARBA00049348"/>
    </source>
</evidence>
<accession>G4CJ64</accession>
<name>G4CJ64_9NEIS</name>
<evidence type="ECO:0000313" key="10">
    <source>
        <dbReference type="EMBL" id="EGY52158.1"/>
    </source>
</evidence>
<dbReference type="EC" id="2.1.1.63" evidence="3"/>
<dbReference type="FunFam" id="1.10.10.10:FF:000214">
    <property type="entry name" value="Methylated-DNA--protein-cysteine methyltransferase"/>
    <property type="match status" value="1"/>
</dbReference>
<keyword evidence="11" id="KW-1185">Reference proteome</keyword>
<keyword evidence="5 10" id="KW-0808">Transferase</keyword>
<dbReference type="OrthoDB" id="9811249at2"/>
<comment type="catalytic activity">
    <reaction evidence="8">
        <text>a 6-O-methyl-2'-deoxyguanosine in DNA + L-cysteinyl-[protein] = S-methyl-L-cysteinyl-[protein] + a 2'-deoxyguanosine in DNA</text>
        <dbReference type="Rhea" id="RHEA:24000"/>
        <dbReference type="Rhea" id="RHEA-COMP:10131"/>
        <dbReference type="Rhea" id="RHEA-COMP:10132"/>
        <dbReference type="Rhea" id="RHEA-COMP:11367"/>
        <dbReference type="Rhea" id="RHEA-COMP:11368"/>
        <dbReference type="ChEBI" id="CHEBI:29950"/>
        <dbReference type="ChEBI" id="CHEBI:82612"/>
        <dbReference type="ChEBI" id="CHEBI:85445"/>
        <dbReference type="ChEBI" id="CHEBI:85448"/>
        <dbReference type="EC" id="2.1.1.63"/>
    </reaction>
</comment>
<dbReference type="Proteomes" id="UP000003019">
    <property type="component" value="Unassembled WGS sequence"/>
</dbReference>
<dbReference type="InterPro" id="IPR001497">
    <property type="entry name" value="MethylDNA_cys_MeTrfase_AS"/>
</dbReference>
<dbReference type="GO" id="GO:0032259">
    <property type="term" value="P:methylation"/>
    <property type="evidence" value="ECO:0007669"/>
    <property type="project" value="UniProtKB-KW"/>
</dbReference>
<keyword evidence="7" id="KW-0234">DNA repair</keyword>
<feature type="domain" description="Methylated-DNA-[protein]-cysteine S-methyltransferase DNA binding" evidence="9">
    <location>
        <begin position="66"/>
        <end position="150"/>
    </location>
</feature>
<dbReference type="EMBL" id="AGAY01000059">
    <property type="protein sequence ID" value="EGY52158.1"/>
    <property type="molecule type" value="Genomic_DNA"/>
</dbReference>
<comment type="catalytic activity">
    <reaction evidence="1">
        <text>a 4-O-methyl-thymidine in DNA + L-cysteinyl-[protein] = a thymidine in DNA + S-methyl-L-cysteinyl-[protein]</text>
        <dbReference type="Rhea" id="RHEA:53428"/>
        <dbReference type="Rhea" id="RHEA-COMP:10131"/>
        <dbReference type="Rhea" id="RHEA-COMP:10132"/>
        <dbReference type="Rhea" id="RHEA-COMP:13555"/>
        <dbReference type="Rhea" id="RHEA-COMP:13556"/>
        <dbReference type="ChEBI" id="CHEBI:29950"/>
        <dbReference type="ChEBI" id="CHEBI:82612"/>
        <dbReference type="ChEBI" id="CHEBI:137386"/>
        <dbReference type="ChEBI" id="CHEBI:137387"/>
        <dbReference type="EC" id="2.1.1.63"/>
    </reaction>
</comment>
<comment type="caution">
    <text evidence="10">The sequence shown here is derived from an EMBL/GenBank/DDBJ whole genome shotgun (WGS) entry which is preliminary data.</text>
</comment>
<dbReference type="NCBIfam" id="TIGR00589">
    <property type="entry name" value="ogt"/>
    <property type="match status" value="1"/>
</dbReference>
<dbReference type="InterPro" id="IPR036217">
    <property type="entry name" value="MethylDNA_cys_MeTrfase_DNAb"/>
</dbReference>
<keyword evidence="6" id="KW-0227">DNA damage</keyword>
<dbReference type="GO" id="GO:0006281">
    <property type="term" value="P:DNA repair"/>
    <property type="evidence" value="ECO:0007669"/>
    <property type="project" value="UniProtKB-KW"/>
</dbReference>
<evidence type="ECO:0000256" key="6">
    <source>
        <dbReference type="ARBA" id="ARBA00022763"/>
    </source>
</evidence>
<sequence>MEYCYAAPFGTLLCRHDGTHFTEIVLSTQAQNFLPPLPDNLARDFDRYFAGSLKTFRHPVSPKGTPFQQRVWAEIAAIPAGQVRSYREIAQRIGSHPRPVGSACGKNPLPLLIPCHRVVAADGSLGGFSMGADPEQGLNIKRWLLAHEGVNI</sequence>
<gene>
    <name evidence="10" type="primary">ogt</name>
    <name evidence="10" type="ORF">HMPREF9371_1653</name>
</gene>
<evidence type="ECO:0000256" key="4">
    <source>
        <dbReference type="ARBA" id="ARBA00022603"/>
    </source>
</evidence>
<dbReference type="InterPro" id="IPR036388">
    <property type="entry name" value="WH-like_DNA-bd_sf"/>
</dbReference>
<dbReference type="CDD" id="cd06445">
    <property type="entry name" value="ATase"/>
    <property type="match status" value="1"/>
</dbReference>
<evidence type="ECO:0000256" key="2">
    <source>
        <dbReference type="ARBA" id="ARBA00008711"/>
    </source>
</evidence>
<keyword evidence="4 10" id="KW-0489">Methyltransferase</keyword>
<dbReference type="InterPro" id="IPR014048">
    <property type="entry name" value="MethylDNA_cys_MeTrfase_DNA-bd"/>
</dbReference>
<evidence type="ECO:0000259" key="9">
    <source>
        <dbReference type="Pfam" id="PF01035"/>
    </source>
</evidence>
<dbReference type="PANTHER" id="PTHR10815:SF13">
    <property type="entry name" value="METHYLATED-DNA--PROTEIN-CYSTEINE METHYLTRANSFERASE"/>
    <property type="match status" value="1"/>
</dbReference>
<dbReference type="InterPro" id="IPR036631">
    <property type="entry name" value="MGMT_N_sf"/>
</dbReference>
<organism evidence="10 11">
    <name type="scientific">Neisseria shayeganii 871</name>
    <dbReference type="NCBI Taxonomy" id="1032488"/>
    <lineage>
        <taxon>Bacteria</taxon>
        <taxon>Pseudomonadati</taxon>
        <taxon>Pseudomonadota</taxon>
        <taxon>Betaproteobacteria</taxon>
        <taxon>Neisseriales</taxon>
        <taxon>Neisseriaceae</taxon>
        <taxon>Neisseria</taxon>
    </lineage>
</organism>
<proteinExistence type="inferred from homology"/>
<comment type="similarity">
    <text evidence="2">Belongs to the MGMT family.</text>
</comment>
<evidence type="ECO:0000256" key="7">
    <source>
        <dbReference type="ARBA" id="ARBA00023204"/>
    </source>
</evidence>
<dbReference type="SUPFAM" id="SSF46767">
    <property type="entry name" value="Methylated DNA-protein cysteine methyltransferase, C-terminal domain"/>
    <property type="match status" value="1"/>
</dbReference>
<dbReference type="STRING" id="1032488.HMPREF9371_1653"/>
<dbReference type="AlphaFoldDB" id="G4CJ64"/>
<dbReference type="PROSITE" id="PS00374">
    <property type="entry name" value="MGMT"/>
    <property type="match status" value="1"/>
</dbReference>
<dbReference type="HOGENOM" id="CLU_000445_52_2_4"/>
<evidence type="ECO:0000313" key="11">
    <source>
        <dbReference type="Proteomes" id="UP000003019"/>
    </source>
</evidence>
<dbReference type="GO" id="GO:0003908">
    <property type="term" value="F:methylated-DNA-[protein]-cysteine S-methyltransferase activity"/>
    <property type="evidence" value="ECO:0007669"/>
    <property type="project" value="UniProtKB-EC"/>
</dbReference>
<evidence type="ECO:0000256" key="1">
    <source>
        <dbReference type="ARBA" id="ARBA00001286"/>
    </source>
</evidence>
<dbReference type="Gene3D" id="1.10.10.10">
    <property type="entry name" value="Winged helix-like DNA-binding domain superfamily/Winged helix DNA-binding domain"/>
    <property type="match status" value="1"/>
</dbReference>
<evidence type="ECO:0000256" key="3">
    <source>
        <dbReference type="ARBA" id="ARBA00011918"/>
    </source>
</evidence>
<dbReference type="SUPFAM" id="SSF53155">
    <property type="entry name" value="Methylated DNA-protein cysteine methyltransferase domain"/>
    <property type="match status" value="1"/>
</dbReference>
<dbReference type="Pfam" id="PF01035">
    <property type="entry name" value="DNA_binding_1"/>
    <property type="match status" value="1"/>
</dbReference>
<dbReference type="PATRIC" id="fig|1032488.3.peg.1562"/>
<dbReference type="RefSeq" id="WP_009119343.1">
    <property type="nucleotide sequence ID" value="NZ_JH164926.1"/>
</dbReference>
<protein>
    <recommendedName>
        <fullName evidence="3">methylated-DNA--[protein]-cysteine S-methyltransferase</fullName>
        <ecNumber evidence="3">2.1.1.63</ecNumber>
    </recommendedName>
</protein>
<reference evidence="10 11" key="1">
    <citation type="submission" date="2011-05" db="EMBL/GenBank/DDBJ databases">
        <authorList>
            <person name="Muzny D."/>
            <person name="Qin X."/>
            <person name="Deng J."/>
            <person name="Jiang H."/>
            <person name="Liu Y."/>
            <person name="Qu J."/>
            <person name="Song X.-Z."/>
            <person name="Zhang L."/>
            <person name="Thornton R."/>
            <person name="Coyle M."/>
            <person name="Francisco L."/>
            <person name="Jackson L."/>
            <person name="Javaid M."/>
            <person name="Korchina V."/>
            <person name="Kovar C."/>
            <person name="Mata R."/>
            <person name="Mathew T."/>
            <person name="Ngo R."/>
            <person name="Nguyen L."/>
            <person name="Nguyen N."/>
            <person name="Okwuonu G."/>
            <person name="Ongeri F."/>
            <person name="Pham C."/>
            <person name="Simmons D."/>
            <person name="Wilczek-Boney K."/>
            <person name="Hale W."/>
            <person name="Jakkamsetti A."/>
            <person name="Pham P."/>
            <person name="Ruth R."/>
            <person name="San Lucas F."/>
            <person name="Warren J."/>
            <person name="Zhang J."/>
            <person name="Zhao Z."/>
            <person name="Zhou C."/>
            <person name="Zhu D."/>
            <person name="Lee S."/>
            <person name="Bess C."/>
            <person name="Blankenburg K."/>
            <person name="Forbes L."/>
            <person name="Fu Q."/>
            <person name="Gubbala S."/>
            <person name="Hirani K."/>
            <person name="Jayaseelan J.C."/>
            <person name="Lara F."/>
            <person name="Munidasa M."/>
            <person name="Palculict T."/>
            <person name="Patil S."/>
            <person name="Pu L.-L."/>
            <person name="Saada N."/>
            <person name="Tang L."/>
            <person name="Weissenberger G."/>
            <person name="Zhu Y."/>
            <person name="Hemphill L."/>
            <person name="Shang Y."/>
            <person name="Youmans B."/>
            <person name="Ayvaz T."/>
            <person name="Ross M."/>
            <person name="Santibanez J."/>
            <person name="Aqrawi P."/>
            <person name="Gross S."/>
            <person name="Joshi V."/>
            <person name="Fowler G."/>
            <person name="Nazareth L."/>
            <person name="Reid J."/>
            <person name="Worley K."/>
            <person name="Petrosino J."/>
            <person name="Highlander S."/>
            <person name="Gibbs R."/>
        </authorList>
    </citation>
    <scope>NUCLEOTIDE SEQUENCE [LARGE SCALE GENOMIC DNA]</scope>
    <source>
        <strain evidence="10 11">871</strain>
    </source>
</reference>
<evidence type="ECO:0000256" key="5">
    <source>
        <dbReference type="ARBA" id="ARBA00022679"/>
    </source>
</evidence>